<organism evidence="15 16">
    <name type="scientific">Cohnella ginsengisoli</name>
    <dbReference type="NCBI Taxonomy" id="425004"/>
    <lineage>
        <taxon>Bacteria</taxon>
        <taxon>Bacillati</taxon>
        <taxon>Bacillota</taxon>
        <taxon>Bacilli</taxon>
        <taxon>Bacillales</taxon>
        <taxon>Paenibacillaceae</taxon>
        <taxon>Cohnella</taxon>
    </lineage>
</organism>
<keyword evidence="2" id="KW-0479">Metal-binding</keyword>
<evidence type="ECO:0000259" key="14">
    <source>
        <dbReference type="PROSITE" id="PS51193"/>
    </source>
</evidence>
<evidence type="ECO:0000256" key="9">
    <source>
        <dbReference type="ARBA" id="ARBA00023014"/>
    </source>
</evidence>
<gene>
    <name evidence="15" type="ORF">OMP38_28510</name>
</gene>
<dbReference type="InterPro" id="IPR014013">
    <property type="entry name" value="Helic_SF1/SF2_ATP-bd_DinG/Rad3"/>
</dbReference>
<evidence type="ECO:0000256" key="1">
    <source>
        <dbReference type="ARBA" id="ARBA00022485"/>
    </source>
</evidence>
<comment type="similarity">
    <text evidence="13">Belongs to the helicase family. DinG subfamily.</text>
</comment>
<keyword evidence="6 15" id="KW-0347">Helicase</keyword>
<dbReference type="InterPro" id="IPR045028">
    <property type="entry name" value="DinG/Rad3-like"/>
</dbReference>
<dbReference type="AlphaFoldDB" id="A0A9X4KLA4"/>
<dbReference type="InterPro" id="IPR010614">
    <property type="entry name" value="RAD3-like_helicase_DEAD"/>
</dbReference>
<dbReference type="SMART" id="SM00491">
    <property type="entry name" value="HELICc2"/>
    <property type="match status" value="1"/>
</dbReference>
<evidence type="ECO:0000256" key="11">
    <source>
        <dbReference type="ARBA" id="ARBA00023204"/>
    </source>
</evidence>
<dbReference type="PROSITE" id="PS51193">
    <property type="entry name" value="HELICASE_ATP_BIND_2"/>
    <property type="match status" value="1"/>
</dbReference>
<keyword evidence="3" id="KW-0547">Nucleotide-binding</keyword>
<dbReference type="InterPro" id="IPR027417">
    <property type="entry name" value="P-loop_NTPase"/>
</dbReference>
<comment type="caution">
    <text evidence="15">The sequence shown here is derived from an EMBL/GenBank/DDBJ whole genome shotgun (WGS) entry which is preliminary data.</text>
</comment>
<keyword evidence="5" id="KW-0378">Hydrolase</keyword>
<dbReference type="InterPro" id="IPR006555">
    <property type="entry name" value="ATP-dep_Helicase_C"/>
</dbReference>
<dbReference type="GO" id="GO:0003678">
    <property type="term" value="F:DNA helicase activity"/>
    <property type="evidence" value="ECO:0007669"/>
    <property type="project" value="InterPro"/>
</dbReference>
<evidence type="ECO:0000256" key="6">
    <source>
        <dbReference type="ARBA" id="ARBA00022806"/>
    </source>
</evidence>
<evidence type="ECO:0000256" key="12">
    <source>
        <dbReference type="ARBA" id="ARBA00023235"/>
    </source>
</evidence>
<dbReference type="PANTHER" id="PTHR11472">
    <property type="entry name" value="DNA REPAIR DEAD HELICASE RAD3/XP-D SUBFAMILY MEMBER"/>
    <property type="match status" value="1"/>
</dbReference>
<sequence>MERRIQDYVERYAPFAELQLRHRAARDESIAGLAFPYPAYRAGQRKLAGAVYRSIEAGHQLFARAPTGIGKTMSTLYPAVKSIGEGRLARLFYLTARTTTRASAEDALRRMQDGGLRLHAVTITAKDKLCAAAAAQSGGPGCAGGACMYAEGFYDRINGAVLDLLSNETLMGKDELLRYAGKHRVCPFEMSLEVAYIADAVICDYNYIFDPRISLKRVAAEWKAACALLVDEAHNLPDRAREMYSAELFKRDFLNLVRAFKGRDAAVRAAAKAVDAALLAVRKREDGQGAFLLPEGVPEALDEAVEAFAAAAEGALVMAERSGGFDGGGRADARDVLPIAWGGETMSADAAAIARYGSAAVSDGDLDVSRDSSASSAAPEEGAEVPADPHEMLLEAYFAALGWMRTVKLYDPERHVVYAERQRADLKLKIFCMDPSRLLRQMRKGYRSQICFSATLFPLSYYMDLLGAEDTDYSVSVPSPFRAEQWDTEIVPLSTRYADRETSRERIAARMLGLAGSRPGRYLFFFPSYAYMNAVYETFLAQGGQALRTMLQRPEMTEEERGRYLSAFEADDGEALIGFAVLGGVFSEGIDLAGDRLQGVVIVGVGMPQPSFERDLMRAHYDAAGLSGFDYAYVYPGMNKVLQAGGRLIRTESDSGVLVLIDDRYRRGPYRRLLPEEWGADGRHRS</sequence>
<dbReference type="Pfam" id="PF13307">
    <property type="entry name" value="Helicase_C_2"/>
    <property type="match status" value="1"/>
</dbReference>
<keyword evidence="11" id="KW-0234">DNA repair</keyword>
<keyword evidence="4" id="KW-0227">DNA damage</keyword>
<feature type="domain" description="Helicase ATP-binding" evidence="14">
    <location>
        <begin position="30"/>
        <end position="283"/>
    </location>
</feature>
<dbReference type="GO" id="GO:0016818">
    <property type="term" value="F:hydrolase activity, acting on acid anhydrides, in phosphorus-containing anhydrides"/>
    <property type="evidence" value="ECO:0007669"/>
    <property type="project" value="InterPro"/>
</dbReference>
<keyword evidence="10" id="KW-0238">DNA-binding</keyword>
<keyword evidence="9" id="KW-0411">Iron-sulfur</keyword>
<dbReference type="GO" id="GO:0005524">
    <property type="term" value="F:ATP binding"/>
    <property type="evidence" value="ECO:0007669"/>
    <property type="project" value="UniProtKB-KW"/>
</dbReference>
<keyword evidence="12" id="KW-0413">Isomerase</keyword>
<keyword evidence="1" id="KW-0004">4Fe-4S</keyword>
<evidence type="ECO:0000256" key="2">
    <source>
        <dbReference type="ARBA" id="ARBA00022723"/>
    </source>
</evidence>
<evidence type="ECO:0000256" key="13">
    <source>
        <dbReference type="ARBA" id="ARBA00038058"/>
    </source>
</evidence>
<name>A0A9X4KLA4_9BACL</name>
<dbReference type="GO" id="GO:0046872">
    <property type="term" value="F:metal ion binding"/>
    <property type="evidence" value="ECO:0007669"/>
    <property type="project" value="UniProtKB-KW"/>
</dbReference>
<reference evidence="15 16" key="1">
    <citation type="submission" date="2022-10" db="EMBL/GenBank/DDBJ databases">
        <title>Comparative genomic analysis of Cohnella hashimotonis sp. nov., isolated from the International Space Station.</title>
        <authorList>
            <person name="Simpson A."/>
            <person name="Venkateswaran K."/>
        </authorList>
    </citation>
    <scope>NUCLEOTIDE SEQUENCE [LARGE SCALE GENOMIC DNA]</scope>
    <source>
        <strain evidence="15 16">DSM 18997</strain>
    </source>
</reference>
<evidence type="ECO:0000256" key="8">
    <source>
        <dbReference type="ARBA" id="ARBA00023004"/>
    </source>
</evidence>
<proteinExistence type="inferred from homology"/>
<accession>A0A9X4KLA4</accession>
<keyword evidence="16" id="KW-1185">Reference proteome</keyword>
<dbReference type="GO" id="GO:0003677">
    <property type="term" value="F:DNA binding"/>
    <property type="evidence" value="ECO:0007669"/>
    <property type="project" value="UniProtKB-KW"/>
</dbReference>
<dbReference type="PANTHER" id="PTHR11472:SF34">
    <property type="entry name" value="REGULATOR OF TELOMERE ELONGATION HELICASE 1"/>
    <property type="match status" value="1"/>
</dbReference>
<evidence type="ECO:0000256" key="5">
    <source>
        <dbReference type="ARBA" id="ARBA00022801"/>
    </source>
</evidence>
<keyword evidence="7" id="KW-0067">ATP-binding</keyword>
<dbReference type="InterPro" id="IPR006554">
    <property type="entry name" value="Helicase-like_DEXD_c2"/>
</dbReference>
<dbReference type="GO" id="GO:0006281">
    <property type="term" value="P:DNA repair"/>
    <property type="evidence" value="ECO:0007669"/>
    <property type="project" value="UniProtKB-KW"/>
</dbReference>
<dbReference type="Gene3D" id="3.40.50.300">
    <property type="entry name" value="P-loop containing nucleotide triphosphate hydrolases"/>
    <property type="match status" value="2"/>
</dbReference>
<protein>
    <submittedName>
        <fullName evidence="15">ATP-dependent DNA helicase</fullName>
    </submittedName>
</protein>
<evidence type="ECO:0000256" key="10">
    <source>
        <dbReference type="ARBA" id="ARBA00023125"/>
    </source>
</evidence>
<evidence type="ECO:0000256" key="7">
    <source>
        <dbReference type="ARBA" id="ARBA00022840"/>
    </source>
</evidence>
<evidence type="ECO:0000256" key="4">
    <source>
        <dbReference type="ARBA" id="ARBA00022763"/>
    </source>
</evidence>
<evidence type="ECO:0000313" key="15">
    <source>
        <dbReference type="EMBL" id="MDG0794339.1"/>
    </source>
</evidence>
<dbReference type="RefSeq" id="WP_277568091.1">
    <property type="nucleotide sequence ID" value="NZ_JAPDHZ010000006.1"/>
</dbReference>
<dbReference type="Pfam" id="PF06733">
    <property type="entry name" value="DEAD_2"/>
    <property type="match status" value="1"/>
</dbReference>
<keyword evidence="8" id="KW-0408">Iron</keyword>
<dbReference type="SMART" id="SM00488">
    <property type="entry name" value="DEXDc2"/>
    <property type="match status" value="1"/>
</dbReference>
<dbReference type="Proteomes" id="UP001153387">
    <property type="component" value="Unassembled WGS sequence"/>
</dbReference>
<dbReference type="GO" id="GO:0051539">
    <property type="term" value="F:4 iron, 4 sulfur cluster binding"/>
    <property type="evidence" value="ECO:0007669"/>
    <property type="project" value="UniProtKB-KW"/>
</dbReference>
<evidence type="ECO:0000256" key="3">
    <source>
        <dbReference type="ARBA" id="ARBA00022741"/>
    </source>
</evidence>
<dbReference type="EMBL" id="JAPDHZ010000006">
    <property type="protein sequence ID" value="MDG0794339.1"/>
    <property type="molecule type" value="Genomic_DNA"/>
</dbReference>
<evidence type="ECO:0000313" key="16">
    <source>
        <dbReference type="Proteomes" id="UP001153387"/>
    </source>
</evidence>
<dbReference type="SUPFAM" id="SSF52540">
    <property type="entry name" value="P-loop containing nucleoside triphosphate hydrolases"/>
    <property type="match status" value="2"/>
</dbReference>